<evidence type="ECO:0000313" key="2">
    <source>
        <dbReference type="Proteomes" id="UP000322873"/>
    </source>
</evidence>
<dbReference type="EMBL" id="VICG01000004">
    <property type="protein sequence ID" value="KAA8573095.1"/>
    <property type="molecule type" value="Genomic_DNA"/>
</dbReference>
<reference evidence="1 2" key="1">
    <citation type="submission" date="2019-06" db="EMBL/GenBank/DDBJ databases">
        <title>Genome Sequence of the Brown Rot Fungal Pathogen Monilinia fructicola.</title>
        <authorList>
            <person name="De Miccolis Angelini R.M."/>
            <person name="Landi L."/>
            <person name="Abate D."/>
            <person name="Pollastro S."/>
            <person name="Romanazzi G."/>
            <person name="Faretra F."/>
        </authorList>
    </citation>
    <scope>NUCLEOTIDE SEQUENCE [LARGE SCALE GENOMIC DNA]</scope>
    <source>
        <strain evidence="1 2">Mfrc123</strain>
    </source>
</reference>
<name>A0A5M9K2G2_MONFR</name>
<dbReference type="AlphaFoldDB" id="A0A5M9K2G2"/>
<sequence length="140" mass="16570">MSRIWFCKAEKHAHMICDMRSGQNKGGCGDNAGYKVARHQYKNERTVIYKEWVINLHVILNERTPFSSFKCTVKDFFYRKKRKLSFLSHPSFPPFLFVSIARPFYTLHCIVFFRSRPVSPIHTRCTSYHSSIPYSKELIK</sequence>
<accession>A0A5M9K2G2</accession>
<dbReference type="Proteomes" id="UP000322873">
    <property type="component" value="Unassembled WGS sequence"/>
</dbReference>
<gene>
    <name evidence="1" type="ORF">EYC84_003622</name>
</gene>
<keyword evidence="2" id="KW-1185">Reference proteome</keyword>
<protein>
    <submittedName>
        <fullName evidence="1">Uncharacterized protein</fullName>
    </submittedName>
</protein>
<proteinExistence type="predicted"/>
<evidence type="ECO:0000313" key="1">
    <source>
        <dbReference type="EMBL" id="KAA8573095.1"/>
    </source>
</evidence>
<comment type="caution">
    <text evidence="1">The sequence shown here is derived from an EMBL/GenBank/DDBJ whole genome shotgun (WGS) entry which is preliminary data.</text>
</comment>
<organism evidence="1 2">
    <name type="scientific">Monilinia fructicola</name>
    <name type="common">Brown rot fungus</name>
    <name type="synonym">Ciboria fructicola</name>
    <dbReference type="NCBI Taxonomy" id="38448"/>
    <lineage>
        <taxon>Eukaryota</taxon>
        <taxon>Fungi</taxon>
        <taxon>Dikarya</taxon>
        <taxon>Ascomycota</taxon>
        <taxon>Pezizomycotina</taxon>
        <taxon>Leotiomycetes</taxon>
        <taxon>Helotiales</taxon>
        <taxon>Sclerotiniaceae</taxon>
        <taxon>Monilinia</taxon>
    </lineage>
</organism>